<comment type="caution">
    <text evidence="1">The sequence shown here is derived from an EMBL/GenBank/DDBJ whole genome shotgun (WGS) entry which is preliminary data.</text>
</comment>
<protein>
    <submittedName>
        <fullName evidence="1">Uncharacterized protein</fullName>
    </submittedName>
</protein>
<keyword evidence="2" id="KW-1185">Reference proteome</keyword>
<evidence type="ECO:0000313" key="1">
    <source>
        <dbReference type="EMBL" id="CAK8687537.1"/>
    </source>
</evidence>
<name>A0ABP0G8F5_CLALP</name>
<gene>
    <name evidence="1" type="ORF">CVLEPA_LOCUS19605</name>
</gene>
<reference evidence="1 2" key="1">
    <citation type="submission" date="2024-02" db="EMBL/GenBank/DDBJ databases">
        <authorList>
            <person name="Daric V."/>
            <person name="Darras S."/>
        </authorList>
    </citation>
    <scope>NUCLEOTIDE SEQUENCE [LARGE SCALE GENOMIC DNA]</scope>
</reference>
<dbReference type="EMBL" id="CAWYQH010000104">
    <property type="protein sequence ID" value="CAK8687537.1"/>
    <property type="molecule type" value="Genomic_DNA"/>
</dbReference>
<dbReference type="Proteomes" id="UP001642483">
    <property type="component" value="Unassembled WGS sequence"/>
</dbReference>
<sequence length="160" mass="18782">MKHIFTLWAVYNRYLLLFTRFQKWILRKDACSKLSCVVLRIRLVCGVRTRFRSPNAGLQGHSQVVEELQQHASGRMELDFVSGWCWNKLHFAFSELSRKIVSKLKLVEAVLGLMHVTRFERATANNTTRCHLKLHRGYFASDAKNIVYECIKIWLKNVKL</sequence>
<evidence type="ECO:0000313" key="2">
    <source>
        <dbReference type="Proteomes" id="UP001642483"/>
    </source>
</evidence>
<proteinExistence type="predicted"/>
<accession>A0ABP0G8F5</accession>
<organism evidence="1 2">
    <name type="scientific">Clavelina lepadiformis</name>
    <name type="common">Light-bulb sea squirt</name>
    <name type="synonym">Ascidia lepadiformis</name>
    <dbReference type="NCBI Taxonomy" id="159417"/>
    <lineage>
        <taxon>Eukaryota</taxon>
        <taxon>Metazoa</taxon>
        <taxon>Chordata</taxon>
        <taxon>Tunicata</taxon>
        <taxon>Ascidiacea</taxon>
        <taxon>Aplousobranchia</taxon>
        <taxon>Clavelinidae</taxon>
        <taxon>Clavelina</taxon>
    </lineage>
</organism>